<dbReference type="InterPro" id="IPR000795">
    <property type="entry name" value="T_Tr_GTP-bd_dom"/>
</dbReference>
<dbReference type="InterPro" id="IPR013842">
    <property type="entry name" value="LepA_CTD"/>
</dbReference>
<keyword evidence="3 12" id="KW-0547">Nucleotide-binding</keyword>
<dbReference type="FunFam" id="2.40.30.10:FF:000015">
    <property type="entry name" value="Translation factor GUF1, mitochondrial"/>
    <property type="match status" value="1"/>
</dbReference>
<evidence type="ECO:0000256" key="10">
    <source>
        <dbReference type="ARBA" id="ARBA00061052"/>
    </source>
</evidence>
<accession>A0A2M6R959</accession>
<comment type="catalytic activity">
    <reaction evidence="8 12">
        <text>GTP + H2O = GDP + phosphate + H(+)</text>
        <dbReference type="Rhea" id="RHEA:19669"/>
        <dbReference type="ChEBI" id="CHEBI:15377"/>
        <dbReference type="ChEBI" id="CHEBI:15378"/>
        <dbReference type="ChEBI" id="CHEBI:37565"/>
        <dbReference type="ChEBI" id="CHEBI:43474"/>
        <dbReference type="ChEBI" id="CHEBI:58189"/>
        <dbReference type="EC" id="3.6.5.n1"/>
    </reaction>
</comment>
<dbReference type="InterPro" id="IPR000640">
    <property type="entry name" value="EFG_V-like"/>
</dbReference>
<dbReference type="PROSITE" id="PS51722">
    <property type="entry name" value="G_TR_2"/>
    <property type="match status" value="1"/>
</dbReference>
<dbReference type="NCBIfam" id="TIGR00231">
    <property type="entry name" value="small_GTP"/>
    <property type="match status" value="1"/>
</dbReference>
<keyword evidence="6 12" id="KW-0342">GTP-binding</keyword>
<dbReference type="EMBL" id="PEZX01000020">
    <property type="protein sequence ID" value="PIS07059.1"/>
    <property type="molecule type" value="Genomic_DNA"/>
</dbReference>
<dbReference type="Pfam" id="PF00679">
    <property type="entry name" value="EFG_C"/>
    <property type="match status" value="1"/>
</dbReference>
<dbReference type="HAMAP" id="MF_00071">
    <property type="entry name" value="LepA"/>
    <property type="match status" value="1"/>
</dbReference>
<keyword evidence="2 12" id="KW-1003">Cell membrane</keyword>
<dbReference type="SUPFAM" id="SSF50447">
    <property type="entry name" value="Translation proteins"/>
    <property type="match status" value="1"/>
</dbReference>
<dbReference type="CDD" id="cd01890">
    <property type="entry name" value="LepA"/>
    <property type="match status" value="1"/>
</dbReference>
<sequence length="652" mass="72407">MTNQNQIRNFCIIAHIDHGKSTLADRMLEITGTVAPDKMKPQMLDRNPIERERGITIKLQPVRMVYRAENSKPQTLNSKQIQNNKIKISKPIVSNLEFRASSLLSSEYILNLIDTPGHVDFSYEVSRSLAAVEGAILLVDASQGVQAQTLANLQQAQKLGLTIIPVINKIDLPHAEPEKTALELVSLLKISQDDIIFASGKTGDGVEEILEAIVDTIPPPSGNADAPLRALIFDSLYDRHRGVVTFVRIVDGSIKQKEDMTLIGSAVSDSASEVGYFVPDQFSAPQLTTGEIGYIVTSLRDIRLVRVGDTITSNQKSKACPEYARRIKNKNYRDENNQTIPLTGYKQPEPMVYASVFPLAPGDYPLLKDSLEKYALTDGSLSITPENSPVLGFGYRLGFLGLLHVEIVSERLSREYGLELLVTTPHVEYQIAFSNGEEKIITSAVDLPDASHIREIREPWAHLVILSPSTYVGSIIELLQSHRCDQPQTVYQSEKTVEITVDIPLSELIVTFYDELKSISSGYASMSYERTGFRIGKLVKLDIRIADDAIDALSAIVPSDRVDTIAKEKVAKLKDIVPRQQFEVKIQAALGGRVIASERISAMRKDVTAKLYGGDVTRKNKLLKKQAKGKKRLRQFGRISLSSDVFIKLLRR</sequence>
<evidence type="ECO:0000256" key="2">
    <source>
        <dbReference type="ARBA" id="ARBA00022475"/>
    </source>
</evidence>
<dbReference type="Pfam" id="PF00009">
    <property type="entry name" value="GTP_EFTU"/>
    <property type="match status" value="1"/>
</dbReference>
<dbReference type="GO" id="GO:0003924">
    <property type="term" value="F:GTPase activity"/>
    <property type="evidence" value="ECO:0007669"/>
    <property type="project" value="UniProtKB-UniRule"/>
</dbReference>
<dbReference type="PANTHER" id="PTHR43512">
    <property type="entry name" value="TRANSLATION FACTOR GUF1-RELATED"/>
    <property type="match status" value="1"/>
</dbReference>
<dbReference type="Gene3D" id="3.30.70.870">
    <property type="entry name" value="Elongation Factor G (Translational Gtpase), domain 3"/>
    <property type="match status" value="1"/>
</dbReference>
<comment type="caution">
    <text evidence="14">The sequence shown here is derived from an EMBL/GenBank/DDBJ whole genome shotgun (WGS) entry which is preliminary data.</text>
</comment>
<dbReference type="GO" id="GO:0005525">
    <property type="term" value="F:GTP binding"/>
    <property type="evidence" value="ECO:0007669"/>
    <property type="project" value="UniProtKB-UniRule"/>
</dbReference>
<comment type="similarity">
    <text evidence="1 12">Belongs to the TRAFAC class translation factor GTPase superfamily. Classic translation factor GTPase family. LepA subfamily.</text>
</comment>
<evidence type="ECO:0000313" key="15">
    <source>
        <dbReference type="Proteomes" id="UP000231162"/>
    </source>
</evidence>
<dbReference type="GO" id="GO:0045727">
    <property type="term" value="P:positive regulation of translation"/>
    <property type="evidence" value="ECO:0007669"/>
    <property type="project" value="UniProtKB-UniRule"/>
</dbReference>
<proteinExistence type="inferred from homology"/>
<dbReference type="InterPro" id="IPR027417">
    <property type="entry name" value="P-loop_NTPase"/>
</dbReference>
<keyword evidence="7 12" id="KW-0472">Membrane</keyword>
<keyword evidence="4 12" id="KW-0378">Hydrolase</keyword>
<evidence type="ECO:0000256" key="7">
    <source>
        <dbReference type="ARBA" id="ARBA00023136"/>
    </source>
</evidence>
<comment type="subcellular location">
    <subcellularLocation>
        <location evidence="12">Cell membrane</location>
        <topology evidence="12">Peripheral membrane protein</topology>
        <orientation evidence="12">Cytoplasmic side</orientation>
    </subcellularLocation>
</comment>
<dbReference type="GO" id="GO:0005886">
    <property type="term" value="C:plasma membrane"/>
    <property type="evidence" value="ECO:0007669"/>
    <property type="project" value="UniProtKB-SubCell"/>
</dbReference>
<evidence type="ECO:0000313" key="14">
    <source>
        <dbReference type="EMBL" id="PIS07059.1"/>
    </source>
</evidence>
<feature type="binding site" evidence="12">
    <location>
        <begin position="17"/>
        <end position="22"/>
    </location>
    <ligand>
        <name>GTP</name>
        <dbReference type="ChEBI" id="CHEBI:37565"/>
    </ligand>
</feature>
<protein>
    <recommendedName>
        <fullName evidence="11 12">Elongation factor 4</fullName>
        <shortName evidence="12">EF-4</shortName>
        <ecNumber evidence="11 12">3.6.5.n1</ecNumber>
    </recommendedName>
    <alternativeName>
        <fullName evidence="12">Ribosomal back-translocase LepA</fullName>
    </alternativeName>
</protein>
<dbReference type="GO" id="GO:0043022">
    <property type="term" value="F:ribosome binding"/>
    <property type="evidence" value="ECO:0007669"/>
    <property type="project" value="UniProtKB-UniRule"/>
</dbReference>
<dbReference type="InterPro" id="IPR038363">
    <property type="entry name" value="LepA_C_sf"/>
</dbReference>
<evidence type="ECO:0000256" key="11">
    <source>
        <dbReference type="ARBA" id="ARBA00066744"/>
    </source>
</evidence>
<name>A0A2M6R959_9BACT</name>
<dbReference type="NCBIfam" id="TIGR01393">
    <property type="entry name" value="lepA"/>
    <property type="match status" value="1"/>
</dbReference>
<reference evidence="15" key="1">
    <citation type="submission" date="2017-09" db="EMBL/GenBank/DDBJ databases">
        <title>Depth-based differentiation of microbial function through sediment-hosted aquifers and enrichment of novel symbionts in the deep terrestrial subsurface.</title>
        <authorList>
            <person name="Probst A.J."/>
            <person name="Ladd B."/>
            <person name="Jarett J.K."/>
            <person name="Geller-Mcgrath D.E."/>
            <person name="Sieber C.M.K."/>
            <person name="Emerson J.B."/>
            <person name="Anantharaman K."/>
            <person name="Thomas B.C."/>
            <person name="Malmstrom R."/>
            <person name="Stieglmeier M."/>
            <person name="Klingl A."/>
            <person name="Woyke T."/>
            <person name="Ryan C.M."/>
            <person name="Banfield J.F."/>
        </authorList>
    </citation>
    <scope>NUCLEOTIDE SEQUENCE [LARGE SCALE GENOMIC DNA]</scope>
</reference>
<dbReference type="FunFam" id="3.30.70.2570:FF:000001">
    <property type="entry name" value="Translation factor GUF1, mitochondrial"/>
    <property type="match status" value="1"/>
</dbReference>
<feature type="domain" description="Tr-type G" evidence="13">
    <location>
        <begin position="5"/>
        <end position="221"/>
    </location>
</feature>
<dbReference type="InterPro" id="IPR005225">
    <property type="entry name" value="Small_GTP-bd"/>
</dbReference>
<evidence type="ECO:0000256" key="1">
    <source>
        <dbReference type="ARBA" id="ARBA00005454"/>
    </source>
</evidence>
<evidence type="ECO:0000256" key="8">
    <source>
        <dbReference type="ARBA" id="ARBA00050293"/>
    </source>
</evidence>
<dbReference type="GO" id="GO:0003746">
    <property type="term" value="F:translation elongation factor activity"/>
    <property type="evidence" value="ECO:0007669"/>
    <property type="project" value="UniProtKB-UniRule"/>
</dbReference>
<dbReference type="Pfam" id="PF06421">
    <property type="entry name" value="LepA_C"/>
    <property type="match status" value="1"/>
</dbReference>
<dbReference type="AlphaFoldDB" id="A0A2M6R959"/>
<keyword evidence="5 12" id="KW-0648">Protein biosynthesis</keyword>
<dbReference type="InterPro" id="IPR009000">
    <property type="entry name" value="Transl_B-barrel_sf"/>
</dbReference>
<evidence type="ECO:0000256" key="6">
    <source>
        <dbReference type="ARBA" id="ARBA00023134"/>
    </source>
</evidence>
<dbReference type="EC" id="3.6.5.n1" evidence="11 12"/>
<dbReference type="InterPro" id="IPR006297">
    <property type="entry name" value="EF-4"/>
</dbReference>
<organism evidence="14 15">
    <name type="scientific">Candidatus Berkelbacteria bacterium CG10_big_fil_rev_8_21_14_0_10_43_14</name>
    <dbReference type="NCBI Taxonomy" id="1974515"/>
    <lineage>
        <taxon>Bacteria</taxon>
        <taxon>Candidatus Berkelbacteria</taxon>
    </lineage>
</organism>
<evidence type="ECO:0000256" key="5">
    <source>
        <dbReference type="ARBA" id="ARBA00022917"/>
    </source>
</evidence>
<dbReference type="PROSITE" id="PS00301">
    <property type="entry name" value="G_TR_1"/>
    <property type="match status" value="1"/>
</dbReference>
<dbReference type="Gene3D" id="2.40.30.10">
    <property type="entry name" value="Translation factors"/>
    <property type="match status" value="1"/>
</dbReference>
<comment type="function">
    <text evidence="9 12">Required for accurate and efficient protein synthesis under certain stress conditions. May act as a fidelity factor of the translation reaction, by catalyzing a one-codon backward translocation of tRNAs on improperly translocated ribosomes. Back-translocation proceeds from a post-translocation (POST) complex to a pre-translocation (PRE) complex, thus giving elongation factor G a second chance to translocate the tRNAs correctly. Binds to ribosomes in a GTP-dependent manner.</text>
</comment>
<evidence type="ECO:0000256" key="12">
    <source>
        <dbReference type="HAMAP-Rule" id="MF_00071"/>
    </source>
</evidence>
<dbReference type="InterPro" id="IPR035647">
    <property type="entry name" value="EFG_III/V"/>
</dbReference>
<dbReference type="PANTHER" id="PTHR43512:SF4">
    <property type="entry name" value="TRANSLATION FACTOR GUF1 HOMOLOG, CHLOROPLASTIC"/>
    <property type="match status" value="1"/>
</dbReference>
<dbReference type="Proteomes" id="UP000231162">
    <property type="component" value="Unassembled WGS sequence"/>
</dbReference>
<dbReference type="Gene3D" id="3.30.70.240">
    <property type="match status" value="1"/>
</dbReference>
<feature type="binding site" evidence="12">
    <location>
        <begin position="168"/>
        <end position="171"/>
    </location>
    <ligand>
        <name>GTP</name>
        <dbReference type="ChEBI" id="CHEBI:37565"/>
    </ligand>
</feature>
<dbReference type="PRINTS" id="PR00315">
    <property type="entry name" value="ELONGATNFCT"/>
</dbReference>
<evidence type="ECO:0000259" key="13">
    <source>
        <dbReference type="PROSITE" id="PS51722"/>
    </source>
</evidence>
<evidence type="ECO:0000256" key="9">
    <source>
        <dbReference type="ARBA" id="ARBA00057626"/>
    </source>
</evidence>
<keyword evidence="14" id="KW-0251">Elongation factor</keyword>
<dbReference type="Gene3D" id="3.40.50.300">
    <property type="entry name" value="P-loop containing nucleotide triphosphate hydrolases"/>
    <property type="match status" value="1"/>
</dbReference>
<dbReference type="InterPro" id="IPR031157">
    <property type="entry name" value="G_TR_CS"/>
</dbReference>
<dbReference type="Gene3D" id="3.30.70.2570">
    <property type="entry name" value="Elongation factor 4, C-terminal domain"/>
    <property type="match status" value="1"/>
</dbReference>
<evidence type="ECO:0000256" key="4">
    <source>
        <dbReference type="ARBA" id="ARBA00022801"/>
    </source>
</evidence>
<comment type="similarity">
    <text evidence="10">Belongs to the GTP-binding elongation factor family. LepA subfamily.</text>
</comment>
<evidence type="ECO:0000256" key="3">
    <source>
        <dbReference type="ARBA" id="ARBA00022741"/>
    </source>
</evidence>
<dbReference type="SUPFAM" id="SSF52540">
    <property type="entry name" value="P-loop containing nucleoside triphosphate hydrolases"/>
    <property type="match status" value="1"/>
</dbReference>
<dbReference type="SUPFAM" id="SSF54980">
    <property type="entry name" value="EF-G C-terminal domain-like"/>
    <property type="match status" value="2"/>
</dbReference>
<gene>
    <name evidence="12" type="primary">lepA</name>
    <name evidence="14" type="ORF">COT79_01305</name>
</gene>